<dbReference type="PANTHER" id="PTHR45774">
    <property type="entry name" value="BTB/POZ DOMAIN-CONTAINING"/>
    <property type="match status" value="1"/>
</dbReference>
<comment type="caution">
    <text evidence="2">The sequence shown here is derived from an EMBL/GenBank/DDBJ whole genome shotgun (WGS) entry which is preliminary data.</text>
</comment>
<dbReference type="InterPro" id="IPR000210">
    <property type="entry name" value="BTB/POZ_dom"/>
</dbReference>
<dbReference type="SUPFAM" id="SSF49599">
    <property type="entry name" value="TRAF domain-like"/>
    <property type="match status" value="1"/>
</dbReference>
<sequence length="340" mass="38772">MLSPASEVFKTMFKSAQTPMTAGSAKDNPLVVTDVAIFAFNTMLRYIYTDNLDELDMPNLFSVFYAAKKYEVISLVLRCFDQIDKRAIQIFQSIPFLSINQQLLCDLLKRDQLMINDEIEIWEVALRWADNQCRKNGKEITGANRREMLGPALFNIRFPAIPHEDFSRNIVPSAVLTEDELINVYGHHSLPGEIEPIFPTKLRFPKLILKINNFSEFQKSVKSKHSSDPVFAQGLELIIKVSIDKPWNKDGNELDFILKIKASKKIGYNRSRKLLATFSILSLNGELKWQTTVFDTITSGDYAFYSFISIAELMNLDNGLYEKASDNVTLVIEITSDDDN</sequence>
<accession>A0ABD2IMU8</accession>
<evidence type="ECO:0000259" key="1">
    <source>
        <dbReference type="PROSITE" id="PS50097"/>
    </source>
</evidence>
<evidence type="ECO:0000313" key="4">
    <source>
        <dbReference type="Proteomes" id="UP001620645"/>
    </source>
</evidence>
<dbReference type="EMBL" id="JBICCN010000273">
    <property type="protein sequence ID" value="KAL3081399.1"/>
    <property type="molecule type" value="Genomic_DNA"/>
</dbReference>
<dbReference type="Gene3D" id="1.25.40.420">
    <property type="match status" value="1"/>
</dbReference>
<dbReference type="EMBL" id="JBICCN010000256">
    <property type="protein sequence ID" value="KAL3081947.1"/>
    <property type="molecule type" value="Genomic_DNA"/>
</dbReference>
<dbReference type="SUPFAM" id="SSF54695">
    <property type="entry name" value="POZ domain"/>
    <property type="match status" value="1"/>
</dbReference>
<organism evidence="2 4">
    <name type="scientific">Heterodera schachtii</name>
    <name type="common">Sugarbeet cyst nematode worm</name>
    <name type="synonym">Tylenchus schachtii</name>
    <dbReference type="NCBI Taxonomy" id="97005"/>
    <lineage>
        <taxon>Eukaryota</taxon>
        <taxon>Metazoa</taxon>
        <taxon>Ecdysozoa</taxon>
        <taxon>Nematoda</taxon>
        <taxon>Chromadorea</taxon>
        <taxon>Rhabditida</taxon>
        <taxon>Tylenchina</taxon>
        <taxon>Tylenchomorpha</taxon>
        <taxon>Tylenchoidea</taxon>
        <taxon>Heteroderidae</taxon>
        <taxon>Heteroderinae</taxon>
        <taxon>Heterodera</taxon>
    </lineage>
</organism>
<protein>
    <recommendedName>
        <fullName evidence="1">BTB domain-containing protein</fullName>
    </recommendedName>
</protein>
<evidence type="ECO:0000313" key="2">
    <source>
        <dbReference type="EMBL" id="KAL3081399.1"/>
    </source>
</evidence>
<dbReference type="InterPro" id="IPR011705">
    <property type="entry name" value="BACK"/>
</dbReference>
<dbReference type="InterPro" id="IPR011333">
    <property type="entry name" value="SKP1/BTB/POZ_sf"/>
</dbReference>
<keyword evidence="4" id="KW-1185">Reference proteome</keyword>
<name>A0ABD2IMU8_HETSC</name>
<feature type="domain" description="BTB" evidence="1">
    <location>
        <begin position="1"/>
        <end position="56"/>
    </location>
</feature>
<reference evidence="2 4" key="1">
    <citation type="submission" date="2024-10" db="EMBL/GenBank/DDBJ databases">
        <authorList>
            <person name="Kim D."/>
        </authorList>
    </citation>
    <scope>NUCLEOTIDE SEQUENCE [LARGE SCALE GENOMIC DNA]</scope>
    <source>
        <strain evidence="2">Taebaek</strain>
    </source>
</reference>
<dbReference type="Gene3D" id="2.60.210.10">
    <property type="entry name" value="Apoptosis, Tumor Necrosis Factor Receptor Associated Protein 2, Chain A"/>
    <property type="match status" value="1"/>
</dbReference>
<dbReference type="SMART" id="SM00875">
    <property type="entry name" value="BACK"/>
    <property type="match status" value="1"/>
</dbReference>
<dbReference type="PANTHER" id="PTHR45774:SF3">
    <property type="entry name" value="BTB (POZ) DOMAIN-CONTAINING 2B-RELATED"/>
    <property type="match status" value="1"/>
</dbReference>
<dbReference type="AlphaFoldDB" id="A0ABD2IMU8"/>
<dbReference type="Pfam" id="PF07707">
    <property type="entry name" value="BACK"/>
    <property type="match status" value="1"/>
</dbReference>
<dbReference type="InterPro" id="IPR008974">
    <property type="entry name" value="TRAF-like"/>
</dbReference>
<dbReference type="Gene3D" id="3.30.710.10">
    <property type="entry name" value="Potassium Channel Kv1.1, Chain A"/>
    <property type="match status" value="1"/>
</dbReference>
<dbReference type="PROSITE" id="PS50097">
    <property type="entry name" value="BTB"/>
    <property type="match status" value="1"/>
</dbReference>
<gene>
    <name evidence="3" type="ORF">niasHS_011331</name>
    <name evidence="2" type="ORF">niasHS_011643</name>
</gene>
<proteinExistence type="predicted"/>
<evidence type="ECO:0000313" key="3">
    <source>
        <dbReference type="EMBL" id="KAL3081947.1"/>
    </source>
</evidence>
<dbReference type="Proteomes" id="UP001620645">
    <property type="component" value="Unassembled WGS sequence"/>
</dbReference>